<accession>A0A3P6TUY3</accession>
<protein>
    <submittedName>
        <fullName evidence="2">Uncharacterized protein</fullName>
    </submittedName>
</protein>
<organism evidence="2 3">
    <name type="scientific">Litomosoides sigmodontis</name>
    <name type="common">Filarial nematode worm</name>
    <dbReference type="NCBI Taxonomy" id="42156"/>
    <lineage>
        <taxon>Eukaryota</taxon>
        <taxon>Metazoa</taxon>
        <taxon>Ecdysozoa</taxon>
        <taxon>Nematoda</taxon>
        <taxon>Chromadorea</taxon>
        <taxon>Rhabditida</taxon>
        <taxon>Spirurina</taxon>
        <taxon>Spiruromorpha</taxon>
        <taxon>Filarioidea</taxon>
        <taxon>Onchocercidae</taxon>
        <taxon>Litomosoides</taxon>
    </lineage>
</organism>
<keyword evidence="3" id="KW-1185">Reference proteome</keyword>
<evidence type="ECO:0000313" key="3">
    <source>
        <dbReference type="Proteomes" id="UP000277928"/>
    </source>
</evidence>
<feature type="region of interest" description="Disordered" evidence="1">
    <location>
        <begin position="313"/>
        <end position="373"/>
    </location>
</feature>
<feature type="compositionally biased region" description="Polar residues" evidence="1">
    <location>
        <begin position="313"/>
        <end position="362"/>
    </location>
</feature>
<feature type="region of interest" description="Disordered" evidence="1">
    <location>
        <begin position="259"/>
        <end position="286"/>
    </location>
</feature>
<proteinExistence type="predicted"/>
<feature type="region of interest" description="Disordered" evidence="1">
    <location>
        <begin position="19"/>
        <end position="41"/>
    </location>
</feature>
<name>A0A3P6TUY3_LITSI</name>
<feature type="compositionally biased region" description="Basic and acidic residues" evidence="1">
    <location>
        <begin position="364"/>
        <end position="373"/>
    </location>
</feature>
<feature type="compositionally biased region" description="Polar residues" evidence="1">
    <location>
        <begin position="265"/>
        <end position="286"/>
    </location>
</feature>
<dbReference type="AlphaFoldDB" id="A0A3P6TUY3"/>
<reference evidence="2 3" key="1">
    <citation type="submission" date="2018-08" db="EMBL/GenBank/DDBJ databases">
        <authorList>
            <person name="Laetsch R D."/>
            <person name="Stevens L."/>
            <person name="Kumar S."/>
            <person name="Blaxter L. M."/>
        </authorList>
    </citation>
    <scope>NUCLEOTIDE SEQUENCE [LARGE SCALE GENOMIC DNA]</scope>
</reference>
<sequence>MRPGPADKLSYAPCNIQSKKSASVETWANQDSTKNSSKFVPSRQISGSSALRIVKSHTFLNDKLSNVEACKQNIFLNQDKYSKLVRPKNLPRRPENDIKTSSIVKAFKVHLEPKTAQFASPPDRILHVTSYSPTISFTMTDEMHTSKEEYIKGAEMKPIFVEDNAEHNSYRMPGVKFQNTGSDHEQAKARRTGRQRSFIPLCTTSSRRLPARKLGAEAGQAPLAECESSCIENSPAVEVPPVKFIQDINHRHVCIENSAGEEATESQSLGPGSSTNSAREGCSNQLLSSEKTTVKKSFDDEKNACTTISNVALPDSTINNNDSPNLPTNCSCDNDTKLENSPNDFTSPTAMTSSGFTTSGFQDSPDKSPDKDAELSEQFLDRTFIQNYVFRRMIRIL</sequence>
<dbReference type="Proteomes" id="UP000277928">
    <property type="component" value="Unassembled WGS sequence"/>
</dbReference>
<gene>
    <name evidence="2" type="ORF">NLS_LOCUS9232</name>
</gene>
<evidence type="ECO:0000313" key="2">
    <source>
        <dbReference type="EMBL" id="VDK89687.1"/>
    </source>
</evidence>
<dbReference type="OrthoDB" id="5842556at2759"/>
<dbReference type="EMBL" id="UYRX01001444">
    <property type="protein sequence ID" value="VDK89687.1"/>
    <property type="molecule type" value="Genomic_DNA"/>
</dbReference>
<evidence type="ECO:0000256" key="1">
    <source>
        <dbReference type="SAM" id="MobiDB-lite"/>
    </source>
</evidence>